<feature type="domain" description="Reverse transcriptase Ty1/copia-type" evidence="1">
    <location>
        <begin position="38"/>
        <end position="145"/>
    </location>
</feature>
<dbReference type="AlphaFoldDB" id="A0A9W6XET4"/>
<sequence length="346" mass="38794">MLHEIIQELVNLKAARASTEWQLWEKAIRDAIEALRANDTFDLVDPPPGAHIIGSTVVFRVKLSAHGGVERLKARICAQGFTQQFLKDYCETYAPVAKLTSIPVFLAMVTQMGMRVRQGDVPTAYVKAGPTEVLDVRQPPEFEKGSRTKDLGNVQWFLGIRITMDTTRGITTMDQTQYASEVLRRFEMDECRPQKTPLDKGAILYNRAEADDAADQVTYRQAVGALLYLARVTRPDIAFAVNQGAAHALNPSQGHWIAVKNILRYVEGTKEWSLVYRRNATAPPDADWANNEQHRKSISSVLVQVFGCSVSWQTKRQRIVSESSTIAEYIAADDGVEEAHWVHLLL</sequence>
<dbReference type="EMBL" id="BSXT01000992">
    <property type="protein sequence ID" value="GMF37221.1"/>
    <property type="molecule type" value="Genomic_DNA"/>
</dbReference>
<dbReference type="PANTHER" id="PTHR11439:SF467">
    <property type="entry name" value="INTEGRASE CATALYTIC DOMAIN-CONTAINING PROTEIN"/>
    <property type="match status" value="1"/>
</dbReference>
<name>A0A9W6XET4_9STRA</name>
<accession>A0A9W6XET4</accession>
<gene>
    <name evidence="2" type="ORF">Pfra01_001037800</name>
</gene>
<dbReference type="PANTHER" id="PTHR11439">
    <property type="entry name" value="GAG-POL-RELATED RETROTRANSPOSON"/>
    <property type="match status" value="1"/>
</dbReference>
<evidence type="ECO:0000259" key="1">
    <source>
        <dbReference type="Pfam" id="PF07727"/>
    </source>
</evidence>
<protein>
    <submittedName>
        <fullName evidence="2">Unnamed protein product</fullName>
    </submittedName>
</protein>
<dbReference type="Pfam" id="PF07727">
    <property type="entry name" value="RVT_2"/>
    <property type="match status" value="1"/>
</dbReference>
<evidence type="ECO:0000313" key="3">
    <source>
        <dbReference type="Proteomes" id="UP001165121"/>
    </source>
</evidence>
<reference evidence="2" key="1">
    <citation type="submission" date="2023-04" db="EMBL/GenBank/DDBJ databases">
        <title>Phytophthora fragariaefolia NBRC 109709.</title>
        <authorList>
            <person name="Ichikawa N."/>
            <person name="Sato H."/>
            <person name="Tonouchi N."/>
        </authorList>
    </citation>
    <scope>NUCLEOTIDE SEQUENCE</scope>
    <source>
        <strain evidence="2">NBRC 109709</strain>
    </source>
</reference>
<proteinExistence type="predicted"/>
<dbReference type="InterPro" id="IPR013103">
    <property type="entry name" value="RVT_2"/>
</dbReference>
<organism evidence="2 3">
    <name type="scientific">Phytophthora fragariaefolia</name>
    <dbReference type="NCBI Taxonomy" id="1490495"/>
    <lineage>
        <taxon>Eukaryota</taxon>
        <taxon>Sar</taxon>
        <taxon>Stramenopiles</taxon>
        <taxon>Oomycota</taxon>
        <taxon>Peronosporomycetes</taxon>
        <taxon>Peronosporales</taxon>
        <taxon>Peronosporaceae</taxon>
        <taxon>Phytophthora</taxon>
    </lineage>
</organism>
<keyword evidence="3" id="KW-1185">Reference proteome</keyword>
<dbReference type="Proteomes" id="UP001165121">
    <property type="component" value="Unassembled WGS sequence"/>
</dbReference>
<comment type="caution">
    <text evidence="2">The sequence shown here is derived from an EMBL/GenBank/DDBJ whole genome shotgun (WGS) entry which is preliminary data.</text>
</comment>
<dbReference type="OrthoDB" id="127986at2759"/>
<evidence type="ECO:0000313" key="2">
    <source>
        <dbReference type="EMBL" id="GMF37221.1"/>
    </source>
</evidence>
<dbReference type="CDD" id="cd09272">
    <property type="entry name" value="RNase_HI_RT_Ty1"/>
    <property type="match status" value="1"/>
</dbReference>